<feature type="non-terminal residue" evidence="2">
    <location>
        <position position="1"/>
    </location>
</feature>
<evidence type="ECO:0000313" key="2">
    <source>
        <dbReference type="EMBL" id="KAJ9596710.1"/>
    </source>
</evidence>
<dbReference type="Proteomes" id="UP001233999">
    <property type="component" value="Unassembled WGS sequence"/>
</dbReference>
<sequence>DLPEIKGNHRKFRTLVTSYIALKHSPSKRKSISRPVRGALEAETGDGAGSPTGASVAPPCATSTPIAIPTTKPPSPPVVTTSASPPSYPAVLKDRPPSFVKSLPTPGGAPSSSGKIPPPVPPRGSPMGKRGDAPRGGNSEKYRMTALEQHGRKLHDNGITLHDKISGLLSRPT</sequence>
<feature type="region of interest" description="Disordered" evidence="1">
    <location>
        <begin position="24"/>
        <end position="144"/>
    </location>
</feature>
<organism evidence="2 3">
    <name type="scientific">Diploptera punctata</name>
    <name type="common">Pacific beetle cockroach</name>
    <dbReference type="NCBI Taxonomy" id="6984"/>
    <lineage>
        <taxon>Eukaryota</taxon>
        <taxon>Metazoa</taxon>
        <taxon>Ecdysozoa</taxon>
        <taxon>Arthropoda</taxon>
        <taxon>Hexapoda</taxon>
        <taxon>Insecta</taxon>
        <taxon>Pterygota</taxon>
        <taxon>Neoptera</taxon>
        <taxon>Polyneoptera</taxon>
        <taxon>Dictyoptera</taxon>
        <taxon>Blattodea</taxon>
        <taxon>Blaberoidea</taxon>
        <taxon>Blaberidae</taxon>
        <taxon>Diplopterinae</taxon>
        <taxon>Diploptera</taxon>
    </lineage>
</organism>
<feature type="compositionally biased region" description="Basic and acidic residues" evidence="1">
    <location>
        <begin position="129"/>
        <end position="144"/>
    </location>
</feature>
<accession>A0AAD8EMZ2</accession>
<dbReference type="AlphaFoldDB" id="A0AAD8EMZ2"/>
<proteinExistence type="predicted"/>
<protein>
    <submittedName>
        <fullName evidence="2">Uncharacterized protein</fullName>
    </submittedName>
</protein>
<dbReference type="EMBL" id="JASPKZ010001969">
    <property type="protein sequence ID" value="KAJ9596710.1"/>
    <property type="molecule type" value="Genomic_DNA"/>
</dbReference>
<feature type="non-terminal residue" evidence="2">
    <location>
        <position position="173"/>
    </location>
</feature>
<reference evidence="2" key="2">
    <citation type="submission" date="2023-05" db="EMBL/GenBank/DDBJ databases">
        <authorList>
            <person name="Fouks B."/>
        </authorList>
    </citation>
    <scope>NUCLEOTIDE SEQUENCE</scope>
    <source>
        <strain evidence="2">Stay&amp;Tobe</strain>
        <tissue evidence="2">Testes</tissue>
    </source>
</reference>
<evidence type="ECO:0000313" key="3">
    <source>
        <dbReference type="Proteomes" id="UP001233999"/>
    </source>
</evidence>
<name>A0AAD8EMZ2_DIPPU</name>
<evidence type="ECO:0000256" key="1">
    <source>
        <dbReference type="SAM" id="MobiDB-lite"/>
    </source>
</evidence>
<keyword evidence="3" id="KW-1185">Reference proteome</keyword>
<feature type="compositionally biased region" description="Low complexity" evidence="1">
    <location>
        <begin position="57"/>
        <end position="70"/>
    </location>
</feature>
<comment type="caution">
    <text evidence="2">The sequence shown here is derived from an EMBL/GenBank/DDBJ whole genome shotgun (WGS) entry which is preliminary data.</text>
</comment>
<gene>
    <name evidence="2" type="ORF">L9F63_012268</name>
</gene>
<reference evidence="2" key="1">
    <citation type="journal article" date="2023" name="IScience">
        <title>Live-bearing cockroach genome reveals convergent evolutionary mechanisms linked to viviparity in insects and beyond.</title>
        <authorList>
            <person name="Fouks B."/>
            <person name="Harrison M.C."/>
            <person name="Mikhailova A.A."/>
            <person name="Marchal E."/>
            <person name="English S."/>
            <person name="Carruthers M."/>
            <person name="Jennings E.C."/>
            <person name="Chiamaka E.L."/>
            <person name="Frigard R.A."/>
            <person name="Pippel M."/>
            <person name="Attardo G.M."/>
            <person name="Benoit J.B."/>
            <person name="Bornberg-Bauer E."/>
            <person name="Tobe S.S."/>
        </authorList>
    </citation>
    <scope>NUCLEOTIDE SEQUENCE</scope>
    <source>
        <strain evidence="2">Stay&amp;Tobe</strain>
    </source>
</reference>